<protein>
    <recommendedName>
        <fullName evidence="2">ISXO2-like transposase domain-containing protein</fullName>
    </recommendedName>
</protein>
<dbReference type="InterPro" id="IPR053164">
    <property type="entry name" value="IS1016-like_transposase"/>
</dbReference>
<dbReference type="InterPro" id="IPR024445">
    <property type="entry name" value="Tnp_ISXO2-like"/>
</dbReference>
<dbReference type="SMART" id="SM01126">
    <property type="entry name" value="DDE_Tnp_IS1595"/>
    <property type="match status" value="1"/>
</dbReference>
<comment type="caution">
    <text evidence="3">The sequence shown here is derived from an EMBL/GenBank/DDBJ whole genome shotgun (WGS) entry which is preliminary data.</text>
</comment>
<accession>A0A5J4W831</accession>
<dbReference type="Proteomes" id="UP000324800">
    <property type="component" value="Unassembled WGS sequence"/>
</dbReference>
<evidence type="ECO:0000256" key="1">
    <source>
        <dbReference type="SAM" id="MobiDB-lite"/>
    </source>
</evidence>
<proteinExistence type="predicted"/>
<organism evidence="3 4">
    <name type="scientific">Streblomastix strix</name>
    <dbReference type="NCBI Taxonomy" id="222440"/>
    <lineage>
        <taxon>Eukaryota</taxon>
        <taxon>Metamonada</taxon>
        <taxon>Preaxostyla</taxon>
        <taxon>Oxymonadida</taxon>
        <taxon>Streblomastigidae</taxon>
        <taxon>Streblomastix</taxon>
    </lineage>
</organism>
<dbReference type="PANTHER" id="PTHR47163">
    <property type="entry name" value="DDE_TNP_IS1595 DOMAIN-CONTAINING PROTEIN"/>
    <property type="match status" value="1"/>
</dbReference>
<evidence type="ECO:0000259" key="2">
    <source>
        <dbReference type="SMART" id="SM01126"/>
    </source>
</evidence>
<dbReference type="OrthoDB" id="8061556at2759"/>
<name>A0A5J4W831_9EUKA</name>
<sequence>MHIIYCERNYVRCPQCDELIHREQFELHVCRVIIPNNENSQSPPPSPNLLAVPNVDFPHPPPPALNIGEDFLLHPPPPAQVDEEDVNVLLPQPPNIEELELQEEQRQHQLFQYPLIGTIRQVHTQILTNNDALYYMRRIGMLQQHFTCNNNHQEREMSLRNKGIGNRGENIMMNRCPTCGQWSSVRGGSAFQGTKIGLLVLLIISFHFWMRHGIHETANETSVCEKTVGVLYRRFRLTMAEIISNEAGMIGGEGIEIEVDEALFGRMKNHRGAPRAERWVLGGIERIQRDGQPRRMFLEPVSDRSSETLCEVIRRRVLPGTIIITDMWRAYNRLNENGAHYTHLTVNHQVHFVDPETGANTQTIEGTWSHLRRQLPRFGGGLMGTFCNFRPPLADLGSKAPNNQIQPIPQPQNAQLNGPVQGLRILAQMLGVEQYFNPQPAPVQALNLPMAQLQQQAIEQAIVPAQIMIPPGRNLRDVLRNGVKKKKQRLEERGKKKKGNKKKKKHQ</sequence>
<reference evidence="3 4" key="1">
    <citation type="submission" date="2019-03" db="EMBL/GenBank/DDBJ databases">
        <title>Single cell metagenomics reveals metabolic interactions within the superorganism composed of flagellate Streblomastix strix and complex community of Bacteroidetes bacteria on its surface.</title>
        <authorList>
            <person name="Treitli S.C."/>
            <person name="Kolisko M."/>
            <person name="Husnik F."/>
            <person name="Keeling P."/>
            <person name="Hampl V."/>
        </authorList>
    </citation>
    <scope>NUCLEOTIDE SEQUENCE [LARGE SCALE GENOMIC DNA]</scope>
    <source>
        <strain evidence="3">ST1C</strain>
    </source>
</reference>
<dbReference type="NCBIfam" id="NF033547">
    <property type="entry name" value="transpos_IS1595"/>
    <property type="match status" value="1"/>
</dbReference>
<dbReference type="PANTHER" id="PTHR47163:SF2">
    <property type="entry name" value="SI:DKEY-17M8.2"/>
    <property type="match status" value="1"/>
</dbReference>
<dbReference type="EMBL" id="SNRW01003014">
    <property type="protein sequence ID" value="KAA6391047.1"/>
    <property type="molecule type" value="Genomic_DNA"/>
</dbReference>
<dbReference type="AlphaFoldDB" id="A0A5J4W831"/>
<feature type="domain" description="ISXO2-like transposase" evidence="2">
    <location>
        <begin position="249"/>
        <end position="379"/>
    </location>
</feature>
<dbReference type="Pfam" id="PF12762">
    <property type="entry name" value="DDE_Tnp_IS1595"/>
    <property type="match status" value="1"/>
</dbReference>
<gene>
    <name evidence="3" type="ORF">EZS28_013426</name>
</gene>
<evidence type="ECO:0000313" key="3">
    <source>
        <dbReference type="EMBL" id="KAA6391047.1"/>
    </source>
</evidence>
<evidence type="ECO:0000313" key="4">
    <source>
        <dbReference type="Proteomes" id="UP000324800"/>
    </source>
</evidence>
<feature type="region of interest" description="Disordered" evidence="1">
    <location>
        <begin position="481"/>
        <end position="507"/>
    </location>
</feature>
<feature type="compositionally biased region" description="Basic residues" evidence="1">
    <location>
        <begin position="495"/>
        <end position="507"/>
    </location>
</feature>